<reference evidence="1 2" key="1">
    <citation type="submission" date="2019-03" db="EMBL/GenBank/DDBJ databases">
        <title>Single cell metagenomics reveals metabolic interactions within the superorganism composed of flagellate Streblomastix strix and complex community of Bacteroidetes bacteria on its surface.</title>
        <authorList>
            <person name="Treitli S.C."/>
            <person name="Kolisko M."/>
            <person name="Husnik F."/>
            <person name="Keeling P."/>
            <person name="Hampl V."/>
        </authorList>
    </citation>
    <scope>NUCLEOTIDE SEQUENCE [LARGE SCALE GENOMIC DNA]</scope>
    <source>
        <strain evidence="1">ST1C</strain>
    </source>
</reference>
<evidence type="ECO:0000313" key="2">
    <source>
        <dbReference type="Proteomes" id="UP000324800"/>
    </source>
</evidence>
<protein>
    <submittedName>
        <fullName evidence="1">Uncharacterized protein</fullName>
    </submittedName>
</protein>
<gene>
    <name evidence="1" type="ORF">EZS28_034633</name>
</gene>
<sequence length="183" mass="20130">MSSTEDDSQCLRTTSGGESTSHFQYLVSNLEGGQQSGWCVGTGQTDINDLKLGFDQRKQLRGNGGLTQLAFGRSSTRIRSNLDLQRVPRINNANSGISEVTGKGDTRWGSNLNAECQGIQSNILSSKVQWQIMKDCRLKNGQYGNEIEQIQNGRGIIPQTNSGVVRLRNNIRFLRSVSPHSSL</sequence>
<comment type="caution">
    <text evidence="1">The sequence shown here is derived from an EMBL/GenBank/DDBJ whole genome shotgun (WGS) entry which is preliminary data.</text>
</comment>
<dbReference type="EMBL" id="SNRW01015966">
    <property type="protein sequence ID" value="KAA6369838.1"/>
    <property type="molecule type" value="Genomic_DNA"/>
</dbReference>
<evidence type="ECO:0000313" key="1">
    <source>
        <dbReference type="EMBL" id="KAA6369838.1"/>
    </source>
</evidence>
<accession>A0A5J4UGM8</accession>
<dbReference type="AlphaFoldDB" id="A0A5J4UGM8"/>
<proteinExistence type="predicted"/>
<dbReference type="Proteomes" id="UP000324800">
    <property type="component" value="Unassembled WGS sequence"/>
</dbReference>
<organism evidence="1 2">
    <name type="scientific">Streblomastix strix</name>
    <dbReference type="NCBI Taxonomy" id="222440"/>
    <lineage>
        <taxon>Eukaryota</taxon>
        <taxon>Metamonada</taxon>
        <taxon>Preaxostyla</taxon>
        <taxon>Oxymonadida</taxon>
        <taxon>Streblomastigidae</taxon>
        <taxon>Streblomastix</taxon>
    </lineage>
</organism>
<name>A0A5J4UGM8_9EUKA</name>